<dbReference type="AlphaFoldDB" id="A0A3Q1FHC4"/>
<proteinExistence type="predicted"/>
<dbReference type="InParanoid" id="A0A3Q1FHC4"/>
<evidence type="ECO:0000313" key="2">
    <source>
        <dbReference type="Proteomes" id="UP000257200"/>
    </source>
</evidence>
<keyword evidence="2" id="KW-1185">Reference proteome</keyword>
<protein>
    <submittedName>
        <fullName evidence="1">Uncharacterized protein</fullName>
    </submittedName>
</protein>
<reference evidence="1" key="2">
    <citation type="submission" date="2025-09" db="UniProtKB">
        <authorList>
            <consortium name="Ensembl"/>
        </authorList>
    </citation>
    <scope>IDENTIFICATION</scope>
</reference>
<reference evidence="1" key="1">
    <citation type="submission" date="2025-08" db="UniProtKB">
        <authorList>
            <consortium name="Ensembl"/>
        </authorList>
    </citation>
    <scope>IDENTIFICATION</scope>
</reference>
<sequence>NPKCSSIHVDVTLKCSTHLNVAAEQTNHILLRKSFQLLKHLMSKGLISICTEADLQIRLFCQLLFSRFKMNFEPHTVRRSLSVAEALRISEREKCPQSSAEKLANIYKMKLLQQCGSDVE</sequence>
<dbReference type="Proteomes" id="UP000257200">
    <property type="component" value="Unplaced"/>
</dbReference>
<dbReference type="Ensembl" id="ENSAPOT00000024544.1">
    <property type="protein sequence ID" value="ENSAPOP00000015739.1"/>
    <property type="gene ID" value="ENSAPOG00000018788.1"/>
</dbReference>
<name>A0A3Q1FHC4_9TELE</name>
<accession>A0A3Q1FHC4</accession>
<organism evidence="1 2">
    <name type="scientific">Acanthochromis polyacanthus</name>
    <name type="common">spiny chromis</name>
    <dbReference type="NCBI Taxonomy" id="80966"/>
    <lineage>
        <taxon>Eukaryota</taxon>
        <taxon>Metazoa</taxon>
        <taxon>Chordata</taxon>
        <taxon>Craniata</taxon>
        <taxon>Vertebrata</taxon>
        <taxon>Euteleostomi</taxon>
        <taxon>Actinopterygii</taxon>
        <taxon>Neopterygii</taxon>
        <taxon>Teleostei</taxon>
        <taxon>Neoteleostei</taxon>
        <taxon>Acanthomorphata</taxon>
        <taxon>Ovalentaria</taxon>
        <taxon>Pomacentridae</taxon>
        <taxon>Acanthochromis</taxon>
    </lineage>
</organism>
<evidence type="ECO:0000313" key="1">
    <source>
        <dbReference type="Ensembl" id="ENSAPOP00000015739.1"/>
    </source>
</evidence>